<dbReference type="PANTHER" id="PTHR43085:SF1">
    <property type="entry name" value="PSEUDOURIDINE KINASE-RELATED"/>
    <property type="match status" value="1"/>
</dbReference>
<dbReference type="InterPro" id="IPR029056">
    <property type="entry name" value="Ribokinase-like"/>
</dbReference>
<dbReference type="GO" id="GO:0016301">
    <property type="term" value="F:kinase activity"/>
    <property type="evidence" value="ECO:0007669"/>
    <property type="project" value="UniProtKB-KW"/>
</dbReference>
<dbReference type="InterPro" id="IPR011611">
    <property type="entry name" value="PfkB_dom"/>
</dbReference>
<evidence type="ECO:0000256" key="2">
    <source>
        <dbReference type="ARBA" id="ARBA00022679"/>
    </source>
</evidence>
<organism evidence="7 8">
    <name type="scientific">Paracoccus sanguinis</name>
    <dbReference type="NCBI Taxonomy" id="1545044"/>
    <lineage>
        <taxon>Bacteria</taxon>
        <taxon>Pseudomonadati</taxon>
        <taxon>Pseudomonadota</taxon>
        <taxon>Alphaproteobacteria</taxon>
        <taxon>Rhodobacterales</taxon>
        <taxon>Paracoccaceae</taxon>
        <taxon>Paracoccus</taxon>
    </lineage>
</organism>
<evidence type="ECO:0000256" key="5">
    <source>
        <dbReference type="ARBA" id="ARBA00022840"/>
    </source>
</evidence>
<evidence type="ECO:0000259" key="6">
    <source>
        <dbReference type="Pfam" id="PF00294"/>
    </source>
</evidence>
<comment type="similarity">
    <text evidence="1">Belongs to the carbohydrate kinase PfkB family.</text>
</comment>
<comment type="caution">
    <text evidence="7">The sequence shown here is derived from an EMBL/GenBank/DDBJ whole genome shotgun (WGS) entry which is preliminary data.</text>
</comment>
<evidence type="ECO:0000313" key="7">
    <source>
        <dbReference type="EMBL" id="KGJ22207.1"/>
    </source>
</evidence>
<sequence length="302" mass="31040">MILCTGEALIDLIPGPDGTIRPVPGGAVWNTALALGRLGAPAAFLWPISTDAFGARLLAPLAEAGVDTARCPRPDRPTTRAEVRLQDGEASYIFHDEGSAGRLFAETDLPPLPPTLAALFIGGISLAAEPCGATVETLATRAARTGVPVMIDPNIRPAFIADPAAYRARLDRLFGLAAIVKLSADDAGWLWPGASPDDAARRLLARGVRLVLITAGAAGAVGHIPTLRRAAPSRPVTVADSIGAGDSFNAGILDALDRAGALPRLADLDAATLDAALAHASRVAAVTVSRPGADPPWPHELA</sequence>
<keyword evidence="4 7" id="KW-0418">Kinase</keyword>
<proteinExistence type="inferred from homology"/>
<dbReference type="InterPro" id="IPR002173">
    <property type="entry name" value="Carboh/pur_kinase_PfkB_CS"/>
</dbReference>
<reference evidence="7 8" key="1">
    <citation type="submission" date="2014-09" db="EMBL/GenBank/DDBJ databases">
        <authorList>
            <person name="McGinnis J.M."/>
            <person name="Wolfgang W.J."/>
        </authorList>
    </citation>
    <scope>NUCLEOTIDE SEQUENCE [LARGE SCALE GENOMIC DNA]</scope>
    <source>
        <strain evidence="7 8">5503</strain>
    </source>
</reference>
<dbReference type="PROSITE" id="PS00584">
    <property type="entry name" value="PFKB_KINASES_2"/>
    <property type="match status" value="1"/>
</dbReference>
<keyword evidence="3" id="KW-0547">Nucleotide-binding</keyword>
<dbReference type="EMBL" id="JRKQ01000042">
    <property type="protein sequence ID" value="KGJ22207.1"/>
    <property type="molecule type" value="Genomic_DNA"/>
</dbReference>
<dbReference type="GO" id="GO:0005524">
    <property type="term" value="F:ATP binding"/>
    <property type="evidence" value="ECO:0007669"/>
    <property type="project" value="UniProtKB-KW"/>
</dbReference>
<dbReference type="Pfam" id="PF00294">
    <property type="entry name" value="PfkB"/>
    <property type="match status" value="1"/>
</dbReference>
<evidence type="ECO:0000256" key="1">
    <source>
        <dbReference type="ARBA" id="ARBA00010688"/>
    </source>
</evidence>
<dbReference type="InterPro" id="IPR050306">
    <property type="entry name" value="PfkB_Carbo_kinase"/>
</dbReference>
<evidence type="ECO:0000313" key="8">
    <source>
        <dbReference type="Proteomes" id="UP000029858"/>
    </source>
</evidence>
<name>A0A099GI05_9RHOB</name>
<dbReference type="SUPFAM" id="SSF53613">
    <property type="entry name" value="Ribokinase-like"/>
    <property type="match status" value="1"/>
</dbReference>
<keyword evidence="5" id="KW-0067">ATP-binding</keyword>
<protein>
    <submittedName>
        <fullName evidence="7">Carbohydrate kinase</fullName>
    </submittedName>
</protein>
<dbReference type="RefSeq" id="WP_036709553.1">
    <property type="nucleotide sequence ID" value="NZ_JRKQ01000042.1"/>
</dbReference>
<dbReference type="Proteomes" id="UP000029858">
    <property type="component" value="Unassembled WGS sequence"/>
</dbReference>
<gene>
    <name evidence="7" type="ORF">IX56_09375</name>
</gene>
<feature type="domain" description="Carbohydrate kinase PfkB" evidence="6">
    <location>
        <begin position="2"/>
        <end position="299"/>
    </location>
</feature>
<dbReference type="Gene3D" id="3.40.1190.20">
    <property type="match status" value="1"/>
</dbReference>
<reference evidence="7 8" key="2">
    <citation type="submission" date="2014-10" db="EMBL/GenBank/DDBJ databases">
        <title>Paracoccus sanguinis sp. nov., isolated from clinical specimens of New York State patients.</title>
        <authorList>
            <person name="Mingle L.A."/>
            <person name="Cole J.A."/>
            <person name="Lapierre P."/>
            <person name="Musser K.A."/>
        </authorList>
    </citation>
    <scope>NUCLEOTIDE SEQUENCE [LARGE SCALE GENOMIC DNA]</scope>
    <source>
        <strain evidence="7 8">5503</strain>
    </source>
</reference>
<dbReference type="CDD" id="cd01167">
    <property type="entry name" value="bac_FRK"/>
    <property type="match status" value="1"/>
</dbReference>
<evidence type="ECO:0000256" key="3">
    <source>
        <dbReference type="ARBA" id="ARBA00022741"/>
    </source>
</evidence>
<dbReference type="AlphaFoldDB" id="A0A099GI05"/>
<evidence type="ECO:0000256" key="4">
    <source>
        <dbReference type="ARBA" id="ARBA00022777"/>
    </source>
</evidence>
<accession>A0A099GI05</accession>
<keyword evidence="2" id="KW-0808">Transferase</keyword>
<dbReference type="PANTHER" id="PTHR43085">
    <property type="entry name" value="HEXOKINASE FAMILY MEMBER"/>
    <property type="match status" value="1"/>
</dbReference>